<keyword evidence="1" id="KW-0175">Coiled coil</keyword>
<feature type="compositionally biased region" description="Basic and acidic residues" evidence="2">
    <location>
        <begin position="1226"/>
        <end position="1281"/>
    </location>
</feature>
<feature type="compositionally biased region" description="Polar residues" evidence="2">
    <location>
        <begin position="1456"/>
        <end position="1468"/>
    </location>
</feature>
<gene>
    <name evidence="3" type="ORF">F511_38650</name>
</gene>
<evidence type="ECO:0000256" key="1">
    <source>
        <dbReference type="SAM" id="Coils"/>
    </source>
</evidence>
<dbReference type="EMBL" id="KQ994540">
    <property type="protein sequence ID" value="KZV47923.1"/>
    <property type="molecule type" value="Genomic_DNA"/>
</dbReference>
<feature type="compositionally biased region" description="Low complexity" evidence="2">
    <location>
        <begin position="1306"/>
        <end position="1316"/>
    </location>
</feature>
<organism evidence="3 4">
    <name type="scientific">Dorcoceras hygrometricum</name>
    <dbReference type="NCBI Taxonomy" id="472368"/>
    <lineage>
        <taxon>Eukaryota</taxon>
        <taxon>Viridiplantae</taxon>
        <taxon>Streptophyta</taxon>
        <taxon>Embryophyta</taxon>
        <taxon>Tracheophyta</taxon>
        <taxon>Spermatophyta</taxon>
        <taxon>Magnoliopsida</taxon>
        <taxon>eudicotyledons</taxon>
        <taxon>Gunneridae</taxon>
        <taxon>Pentapetalae</taxon>
        <taxon>asterids</taxon>
        <taxon>lamiids</taxon>
        <taxon>Lamiales</taxon>
        <taxon>Gesneriaceae</taxon>
        <taxon>Didymocarpoideae</taxon>
        <taxon>Trichosporeae</taxon>
        <taxon>Loxocarpinae</taxon>
        <taxon>Dorcoceras</taxon>
    </lineage>
</organism>
<reference evidence="3 4" key="1">
    <citation type="journal article" date="2015" name="Proc. Natl. Acad. Sci. U.S.A.">
        <title>The resurrection genome of Boea hygrometrica: A blueprint for survival of dehydration.</title>
        <authorList>
            <person name="Xiao L."/>
            <person name="Yang G."/>
            <person name="Zhang L."/>
            <person name="Yang X."/>
            <person name="Zhao S."/>
            <person name="Ji Z."/>
            <person name="Zhou Q."/>
            <person name="Hu M."/>
            <person name="Wang Y."/>
            <person name="Chen M."/>
            <person name="Xu Y."/>
            <person name="Jin H."/>
            <person name="Xiao X."/>
            <person name="Hu G."/>
            <person name="Bao F."/>
            <person name="Hu Y."/>
            <person name="Wan P."/>
            <person name="Li L."/>
            <person name="Deng X."/>
            <person name="Kuang T."/>
            <person name="Xiang C."/>
            <person name="Zhu J.K."/>
            <person name="Oliver M.J."/>
            <person name="He Y."/>
        </authorList>
    </citation>
    <scope>NUCLEOTIDE SEQUENCE [LARGE SCALE GENOMIC DNA]</scope>
    <source>
        <strain evidence="4">cv. XS01</strain>
    </source>
</reference>
<feature type="compositionally biased region" description="Low complexity" evidence="2">
    <location>
        <begin position="1129"/>
        <end position="1140"/>
    </location>
</feature>
<feature type="region of interest" description="Disordered" evidence="2">
    <location>
        <begin position="1219"/>
        <end position="1329"/>
    </location>
</feature>
<feature type="region of interest" description="Disordered" evidence="2">
    <location>
        <begin position="1115"/>
        <end position="1140"/>
    </location>
</feature>
<sequence length="1468" mass="164821">MENSSAYVSSTVGRRYTKKTVLITSTSSHMFRGNSDACVSTPVEILPIKKTALLMSFHLIVFKGNRSAYVSIADRDYLASMASAFITYSYQINFESVLMIHDHEGMLNMFKALEASGLERFLGCESVLYEKELGHFFDTALIQGEDITGVISGKFVSISPTLFAKVFDLPTEGITNFSEVPKDKVYDARSRFSQKGVQIDVHGKKKYMKHEFRLLNDILAKAITVKAGSFDSVTVERFQMMTAIHYELKVDWSKVLFNVLKDMVDRSQRKAKGFAVQIGVLLKGIPTITMGDGVPFPSAKILSMKTVHTYIVTNTTIDARAEGEEPGMAMTAVEKKTAKAKKKTSSADEIPVDIFAEIAESKKRSATEADAPIITKKRRTGKSKPSVSQVNFDIVQVAPDVEPLQIVDPTHAVEDVPSPVLKRKSRNRRLVLSRGSDDESVGTKEIVKDADAAAVASTDEADIIIAKVLEETLELGVSATEREGQGVDEAMFEEDFARWLDDFVARHNEPEFVCTHIDTQAEGSIRSVAGKEVNISAVRKQVTEESMPIDDLLIQISNDLLLPITAVELTKIRLGEFLNFGDVQRGDLYSASLPRISSLDKGKGILVEDEQVRVNPAREIVELICTDVAFLVNLRDQIMVDVENFFHSFSINKLINFDALLELKEKEKFMLEWAATDSLETDVKRKMYILAKYKAQLLRMIMESHRQFCIPGQHWTATASKIFDLLSDAHSKSMEDLLAQQREHGLSMDQPCPSSIVDDSVDSGATLARCYSIATSTCWVRPVILVNGVWTPIQGPDFWRSSCHLSLFLNKKTVPAPAFQEIFVPNASFIEPIQYWTAVPWMFRIWQWIKVCEEIVQFSMTGSLRPVREDICQGITVYNLGVERIPVDFLRIFAQGVACHSFVDSVVQSDLGEIQEVVLTDVEEGFDSLENDLRFALGPAIFSRVDQEERLYFVQSPESDPAISPHLACSSSSTDVSMNFDSTDVHVNAQTDTQASASVDFTKFTEALEDLRSSLAQRIHDSNCEMVLERQGNTQTTQITDLKKGLMAPVGTIFGDLFDIKKNQREQDARLTTMDEQITAIRSEHLDFQSKIAADILSLSTQVGDIADFLRGGAAKKGEMGSSSRPSVTTQTQTFPPTTGTFEERVAQARRHIIETGQVISIEEVAERVIETDRRESDRMERERERERRDRRQSVLVAAGYGIGCLYKDYSHQSLLVIPSEEEEGETPKKDDRFKRDDKRTDDRYKKEDRYNRDYKSDERDVDRSQERSKDRRMRSRGDKRSSRKHDRKVLVAEESTKSWEDTDSESSSSSSSSSDSEQEEVHCLMADQTSDDEVFDFSNVEFTQKDLVSALNNMVKEYRKLSHSFEEVKAENSDLKISLAEPSAVELGEADSLKIELSKLTAENELLREESSELKAEIETLNELVSSWNKSSRSLHKLQEIQKPANDRTGLGFNSCDSSEGETSTKS</sequence>
<feature type="region of interest" description="Disordered" evidence="2">
    <location>
        <begin position="1173"/>
        <end position="1192"/>
    </location>
</feature>
<protein>
    <submittedName>
        <fullName evidence="3">Dystroglycan-like</fullName>
    </submittedName>
</protein>
<proteinExistence type="predicted"/>
<feature type="compositionally biased region" description="Basic and acidic residues" evidence="2">
    <location>
        <begin position="1289"/>
        <end position="1301"/>
    </location>
</feature>
<evidence type="ECO:0000256" key="2">
    <source>
        <dbReference type="SAM" id="MobiDB-lite"/>
    </source>
</evidence>
<dbReference type="Proteomes" id="UP000250235">
    <property type="component" value="Unassembled WGS sequence"/>
</dbReference>
<keyword evidence="4" id="KW-1185">Reference proteome</keyword>
<evidence type="ECO:0000313" key="4">
    <source>
        <dbReference type="Proteomes" id="UP000250235"/>
    </source>
</evidence>
<evidence type="ECO:0000313" key="3">
    <source>
        <dbReference type="EMBL" id="KZV47923.1"/>
    </source>
</evidence>
<feature type="coiled-coil region" evidence="1">
    <location>
        <begin position="1352"/>
        <end position="1425"/>
    </location>
</feature>
<feature type="region of interest" description="Disordered" evidence="2">
    <location>
        <begin position="1440"/>
        <end position="1468"/>
    </location>
</feature>
<name>A0A2Z7CMD4_9LAMI</name>
<accession>A0A2Z7CMD4</accession>